<evidence type="ECO:0000256" key="2">
    <source>
        <dbReference type="ARBA" id="ARBA00022741"/>
    </source>
</evidence>
<dbReference type="InterPro" id="IPR027417">
    <property type="entry name" value="P-loop_NTPase"/>
</dbReference>
<dbReference type="Pfam" id="PF00005">
    <property type="entry name" value="ABC_tran"/>
    <property type="match status" value="1"/>
</dbReference>
<feature type="domain" description="ABC transporter" evidence="4">
    <location>
        <begin position="30"/>
        <end position="260"/>
    </location>
</feature>
<dbReference type="InterPro" id="IPR003439">
    <property type="entry name" value="ABC_transporter-like_ATP-bd"/>
</dbReference>
<dbReference type="Proteomes" id="UP000469724">
    <property type="component" value="Unassembled WGS sequence"/>
</dbReference>
<proteinExistence type="predicted"/>
<evidence type="ECO:0000313" key="5">
    <source>
        <dbReference type="EMBL" id="NDY56738.1"/>
    </source>
</evidence>
<dbReference type="RefSeq" id="WP_163301786.1">
    <property type="nucleotide sequence ID" value="NZ_JAAGRQ010000026.1"/>
</dbReference>
<accession>A0A7K3NKK1</accession>
<dbReference type="EMBL" id="JAAGRQ010000026">
    <property type="protein sequence ID" value="NDY56738.1"/>
    <property type="molecule type" value="Genomic_DNA"/>
</dbReference>
<keyword evidence="1" id="KW-0813">Transport</keyword>
<dbReference type="PANTHER" id="PTHR42788">
    <property type="entry name" value="TAURINE IMPORT ATP-BINDING PROTEIN-RELATED"/>
    <property type="match status" value="1"/>
</dbReference>
<organism evidence="5 6">
    <name type="scientific">Desulfolutivibrio sulfodismutans</name>
    <dbReference type="NCBI Taxonomy" id="63561"/>
    <lineage>
        <taxon>Bacteria</taxon>
        <taxon>Pseudomonadati</taxon>
        <taxon>Thermodesulfobacteriota</taxon>
        <taxon>Desulfovibrionia</taxon>
        <taxon>Desulfovibrionales</taxon>
        <taxon>Desulfovibrionaceae</taxon>
        <taxon>Desulfolutivibrio</taxon>
    </lineage>
</organism>
<comment type="caution">
    <text evidence="5">The sequence shown here is derived from an EMBL/GenBank/DDBJ whole genome shotgun (WGS) entry which is preliminary data.</text>
</comment>
<evidence type="ECO:0000256" key="3">
    <source>
        <dbReference type="ARBA" id="ARBA00022840"/>
    </source>
</evidence>
<keyword evidence="2" id="KW-0547">Nucleotide-binding</keyword>
<dbReference type="GO" id="GO:0016887">
    <property type="term" value="F:ATP hydrolysis activity"/>
    <property type="evidence" value="ECO:0007669"/>
    <property type="project" value="InterPro"/>
</dbReference>
<reference evidence="5 6" key="1">
    <citation type="submission" date="2020-02" db="EMBL/GenBank/DDBJ databases">
        <title>Comparative genomics of sulfur disproportionating microorganisms.</title>
        <authorList>
            <person name="Ward L.M."/>
            <person name="Bertran E."/>
            <person name="Johnston D.T."/>
        </authorList>
    </citation>
    <scope>NUCLEOTIDE SEQUENCE [LARGE SCALE GENOMIC DNA]</scope>
    <source>
        <strain evidence="5 6">DSM 3696</strain>
    </source>
</reference>
<evidence type="ECO:0000313" key="6">
    <source>
        <dbReference type="Proteomes" id="UP000469724"/>
    </source>
</evidence>
<dbReference type="SMART" id="SM00382">
    <property type="entry name" value="AAA"/>
    <property type="match status" value="1"/>
</dbReference>
<keyword evidence="3 5" id="KW-0067">ATP-binding</keyword>
<gene>
    <name evidence="5" type="ORF">G3N56_08270</name>
</gene>
<keyword evidence="6" id="KW-1185">Reference proteome</keyword>
<sequence>MRDGAAEKALRGIARNPGEAACSEGVKLSVRGISHVYASPSGTATVSLQSVDLDIRDQEFVAIVGPSGCGKSTLLNIMSGLIGPNAGDVFLDGCRLLGVTQRIGYMSQADTLMPWRNTLENVELSLEIRGMPKAERRERARHLIHKAGLSGFEKSYPHELSGGMKKRVVIIRILAADSEVLFMDEPFGALDVFTKEMLQDEILKVWQETKKTIVFVTHDLAEAITLSDRVVLLTARPSTVKNEYDIPIPRPRSALETRFQPEFVALQKLIWNDLREEVVKTKGGQDA</sequence>
<evidence type="ECO:0000256" key="1">
    <source>
        <dbReference type="ARBA" id="ARBA00022448"/>
    </source>
</evidence>
<dbReference type="InterPro" id="IPR003593">
    <property type="entry name" value="AAA+_ATPase"/>
</dbReference>
<dbReference type="CDD" id="cd03293">
    <property type="entry name" value="ABC_NrtD_SsuB_transporters"/>
    <property type="match status" value="1"/>
</dbReference>
<dbReference type="GO" id="GO:0005524">
    <property type="term" value="F:ATP binding"/>
    <property type="evidence" value="ECO:0007669"/>
    <property type="project" value="UniProtKB-KW"/>
</dbReference>
<dbReference type="SUPFAM" id="SSF52540">
    <property type="entry name" value="P-loop containing nucleoside triphosphate hydrolases"/>
    <property type="match status" value="1"/>
</dbReference>
<evidence type="ECO:0000259" key="4">
    <source>
        <dbReference type="PROSITE" id="PS50893"/>
    </source>
</evidence>
<dbReference type="AlphaFoldDB" id="A0A7K3NKK1"/>
<dbReference type="Gene3D" id="3.40.50.300">
    <property type="entry name" value="P-loop containing nucleotide triphosphate hydrolases"/>
    <property type="match status" value="1"/>
</dbReference>
<dbReference type="PANTHER" id="PTHR42788:SF13">
    <property type="entry name" value="ALIPHATIC SULFONATES IMPORT ATP-BINDING PROTEIN SSUB"/>
    <property type="match status" value="1"/>
</dbReference>
<dbReference type="InterPro" id="IPR017871">
    <property type="entry name" value="ABC_transporter-like_CS"/>
</dbReference>
<dbReference type="PROSITE" id="PS50893">
    <property type="entry name" value="ABC_TRANSPORTER_2"/>
    <property type="match status" value="1"/>
</dbReference>
<name>A0A7K3NKK1_9BACT</name>
<dbReference type="InterPro" id="IPR050166">
    <property type="entry name" value="ABC_transporter_ATP-bind"/>
</dbReference>
<protein>
    <submittedName>
        <fullName evidence="5">ABC transporter ATP-binding protein</fullName>
    </submittedName>
</protein>
<dbReference type="PROSITE" id="PS00211">
    <property type="entry name" value="ABC_TRANSPORTER_1"/>
    <property type="match status" value="1"/>
</dbReference>